<name>A0ABD2KNS7_9BILA</name>
<keyword evidence="12" id="KW-1185">Reference proteome</keyword>
<dbReference type="PROSITE" id="PS00116">
    <property type="entry name" value="DNA_POLYMERASE_B"/>
    <property type="match status" value="1"/>
</dbReference>
<keyword evidence="6" id="KW-0239">DNA-directed DNA polymerase</keyword>
<dbReference type="AlphaFoldDB" id="A0ABD2KNS7"/>
<dbReference type="Gene3D" id="2.40.50.140">
    <property type="entry name" value="Nucleic acid-binding proteins"/>
    <property type="match status" value="1"/>
</dbReference>
<dbReference type="EMBL" id="JBICBT010000710">
    <property type="protein sequence ID" value="KAL3104468.1"/>
    <property type="molecule type" value="Genomic_DNA"/>
</dbReference>
<dbReference type="InterPro" id="IPR023211">
    <property type="entry name" value="DNA_pol_palm_dom_sf"/>
</dbReference>
<dbReference type="Gene3D" id="3.40.960.10">
    <property type="entry name" value="VSR Endonuclease"/>
    <property type="match status" value="1"/>
</dbReference>
<evidence type="ECO:0000256" key="2">
    <source>
        <dbReference type="ARBA" id="ARBA00012417"/>
    </source>
</evidence>
<keyword evidence="5" id="KW-0235">DNA replication</keyword>
<evidence type="ECO:0000256" key="6">
    <source>
        <dbReference type="ARBA" id="ARBA00022932"/>
    </source>
</evidence>
<keyword evidence="3" id="KW-0808">Transferase</keyword>
<evidence type="ECO:0000256" key="9">
    <source>
        <dbReference type="SAM" id="MobiDB-lite"/>
    </source>
</evidence>
<feature type="region of interest" description="Disordered" evidence="9">
    <location>
        <begin position="177"/>
        <end position="210"/>
    </location>
</feature>
<dbReference type="Proteomes" id="UP001620626">
    <property type="component" value="Unassembled WGS sequence"/>
</dbReference>
<dbReference type="InterPro" id="IPR012340">
    <property type="entry name" value="NA-bd_OB-fold"/>
</dbReference>
<dbReference type="Gene3D" id="3.90.1600.10">
    <property type="entry name" value="Palm domain of DNA polymerase"/>
    <property type="match status" value="1"/>
</dbReference>
<evidence type="ECO:0000256" key="4">
    <source>
        <dbReference type="ARBA" id="ARBA00022695"/>
    </source>
</evidence>
<evidence type="ECO:0000256" key="8">
    <source>
        <dbReference type="ARBA" id="ARBA00049244"/>
    </source>
</evidence>
<dbReference type="SUPFAM" id="SSF50249">
    <property type="entry name" value="Nucleic acid-binding proteins"/>
    <property type="match status" value="1"/>
</dbReference>
<dbReference type="Gene3D" id="3.30.420.10">
    <property type="entry name" value="Ribonuclease H-like superfamily/Ribonuclease H"/>
    <property type="match status" value="1"/>
</dbReference>
<evidence type="ECO:0000256" key="1">
    <source>
        <dbReference type="ARBA" id="ARBA00005755"/>
    </source>
</evidence>
<evidence type="ECO:0000256" key="3">
    <source>
        <dbReference type="ARBA" id="ARBA00022679"/>
    </source>
</evidence>
<feature type="compositionally biased region" description="Polar residues" evidence="9">
    <location>
        <begin position="197"/>
        <end position="208"/>
    </location>
</feature>
<dbReference type="PANTHER" id="PTHR33568">
    <property type="entry name" value="DNA POLYMERASE"/>
    <property type="match status" value="1"/>
</dbReference>
<dbReference type="SUPFAM" id="SSF53098">
    <property type="entry name" value="Ribonuclease H-like"/>
    <property type="match status" value="1"/>
</dbReference>
<keyword evidence="7" id="KW-0238">DNA-binding</keyword>
<keyword evidence="4" id="KW-0548">Nucleotidyltransferase</keyword>
<dbReference type="PROSITE" id="PS00028">
    <property type="entry name" value="ZINC_FINGER_C2H2_1"/>
    <property type="match status" value="1"/>
</dbReference>
<dbReference type="InterPro" id="IPR017964">
    <property type="entry name" value="DNA-dir_DNA_pol_B_CS"/>
</dbReference>
<dbReference type="PANTHER" id="PTHR33568:SF3">
    <property type="entry name" value="DNA-DIRECTED DNA POLYMERASE"/>
    <property type="match status" value="1"/>
</dbReference>
<dbReference type="EC" id="2.7.7.7" evidence="2"/>
<evidence type="ECO:0000259" key="10">
    <source>
        <dbReference type="PROSITE" id="PS00028"/>
    </source>
</evidence>
<comment type="caution">
    <text evidence="11">The sequence shown here is derived from an EMBL/GenBank/DDBJ whole genome shotgun (WGS) entry which is preliminary data.</text>
</comment>
<evidence type="ECO:0000313" key="11">
    <source>
        <dbReference type="EMBL" id="KAL3104468.1"/>
    </source>
</evidence>
<organism evidence="11 12">
    <name type="scientific">Heterodera trifolii</name>
    <dbReference type="NCBI Taxonomy" id="157864"/>
    <lineage>
        <taxon>Eukaryota</taxon>
        <taxon>Metazoa</taxon>
        <taxon>Ecdysozoa</taxon>
        <taxon>Nematoda</taxon>
        <taxon>Chromadorea</taxon>
        <taxon>Rhabditida</taxon>
        <taxon>Tylenchina</taxon>
        <taxon>Tylenchomorpha</taxon>
        <taxon>Tylenchoidea</taxon>
        <taxon>Heteroderidae</taxon>
        <taxon>Heteroderinae</taxon>
        <taxon>Heterodera</taxon>
    </lineage>
</organism>
<gene>
    <name evidence="11" type="ORF">niasHT_027178</name>
</gene>
<evidence type="ECO:0000313" key="12">
    <source>
        <dbReference type="Proteomes" id="UP001620626"/>
    </source>
</evidence>
<dbReference type="Pfam" id="PF03175">
    <property type="entry name" value="DNA_pol_B_2"/>
    <property type="match status" value="2"/>
</dbReference>
<comment type="similarity">
    <text evidence="1">Belongs to the DNA polymerase type-B family.</text>
</comment>
<sequence>MLSRFQLKSTYKRDADGQFVNPKNVIDVKQFGGAGTFIVQAKILNLQYKLYEACPTAAQNGHLCNRKLSDQRLCSSCGLVAKNPTDAILLRLELQDLMDKECRQNTTMFTSSAQKYLGRKASEMRMMEQEGDGEGDMASERKKAKITENICGQSQPHPKQPKWDFRSMAYFEQHPTESQMDESVPTQHPGADIRQTGMGQHSISTNADGGQEQKPLYEEITNHIHKMERFSVQRHVTEFVLDAQHEQPDEALRQALHQLVNRAVQNAEKQSGRSVSKLGIMVAGKGLTDPVVLPLRPPAQNNIDVVMAEMDKLGQSEGDEGGVNKKTLLLSEPVEIVVTCLTIPAGSAPRFFPHQNWGYNQAQMIRIFNRDNYCLFHALSAGRAYHDYEIFRSSRSPPDNQAQLFAAIKNRTDFCKDYEAYNRLLSNPRRMESVVEDLMKNSGINIGQDSYGIDHLLSVQQYWTGQKSYPGQYGKAQEDIVLTVYRSDNGQRHKCDTSYCKRCKVYHDKKASCFIKKIKMSEEEASYRIVVWDTETRLEKLEDEGQRIHVVNFLSARITCTDCCDASVLKADCEICCQSDGTLERTKQWSEADGDDQPVAAFVEWILRAWNKQYKTYIWAHNASRFDGHFALNYLCKTVRRPDVVMNGLRIYEFRVRHSPKHSMLIWRDSCLIMPIALADLKKTFNLDCEDKPFFPYAFNRRENYGIRLEKLPDAQMYEPGSMKADKYEKFKKCACMNIFKAQFMQEDQLEMVPELGYERNDRASVIAIKYLDWRAKNEGIDIQHAGNGREKQWKKFKLDGWIESQQRCIEVLGCYWHGCDKCFKPDEQLVDGKSCQELNEMTQDRLRQLREPDADGRSLQVEEIWECEINDQLKKNHEMKVFFDDLANERGPLDPRLAYCGGRTGPLRLFAEASADEKISVFDIVSLYPWVNYDTAYPIGVPTIIRPSAEEMIVNWTKPEHLSYQGLYRVRVIPPRGLRIPVLPMKIDERLLFSCCHRCAALFRKSVTRCAHKCVHTEQQRAFTGNFTHIELEKALEMGYVVDRFWRAWHYEEWSDQVFKGYVRQFIRLKVESSGFPDAIRVLYKPKKNFIVEHTSSNIVLSLWTTSRARLKLFDYMLQCYNTPGTELLYTDTDSVIVRHKRDLVPVHTGEYLGQMSEEYADYDILTFACGGAKQYAMKMVHKQTKAVKFVQKIRGITFDVNNSQELQFDHFVRKVINYGKEEKPENAAIFMGNNFDGHCRHLVQHKGGWEILDGHDA</sequence>
<dbReference type="GO" id="GO:0006260">
    <property type="term" value="P:DNA replication"/>
    <property type="evidence" value="ECO:0007669"/>
    <property type="project" value="UniProtKB-KW"/>
</dbReference>
<dbReference type="InterPro" id="IPR036397">
    <property type="entry name" value="RNaseH_sf"/>
</dbReference>
<evidence type="ECO:0000256" key="7">
    <source>
        <dbReference type="ARBA" id="ARBA00023125"/>
    </source>
</evidence>
<dbReference type="InterPro" id="IPR013087">
    <property type="entry name" value="Znf_C2H2_type"/>
</dbReference>
<feature type="domain" description="C2H2-type" evidence="10">
    <location>
        <begin position="996"/>
        <end position="1017"/>
    </location>
</feature>
<dbReference type="InterPro" id="IPR012337">
    <property type="entry name" value="RNaseH-like_sf"/>
</dbReference>
<dbReference type="SUPFAM" id="SSF56672">
    <property type="entry name" value="DNA/RNA polymerases"/>
    <property type="match status" value="1"/>
</dbReference>
<comment type="catalytic activity">
    <reaction evidence="8">
        <text>DNA(n) + a 2'-deoxyribonucleoside 5'-triphosphate = DNA(n+1) + diphosphate</text>
        <dbReference type="Rhea" id="RHEA:22508"/>
        <dbReference type="Rhea" id="RHEA-COMP:17339"/>
        <dbReference type="Rhea" id="RHEA-COMP:17340"/>
        <dbReference type="ChEBI" id="CHEBI:33019"/>
        <dbReference type="ChEBI" id="CHEBI:61560"/>
        <dbReference type="ChEBI" id="CHEBI:173112"/>
        <dbReference type="EC" id="2.7.7.7"/>
    </reaction>
</comment>
<dbReference type="GO" id="GO:0042575">
    <property type="term" value="C:DNA polymerase complex"/>
    <property type="evidence" value="ECO:0007669"/>
    <property type="project" value="UniProtKB-ARBA"/>
</dbReference>
<reference evidence="11 12" key="1">
    <citation type="submission" date="2024-10" db="EMBL/GenBank/DDBJ databases">
        <authorList>
            <person name="Kim D."/>
        </authorList>
    </citation>
    <scope>NUCLEOTIDE SEQUENCE [LARGE SCALE GENOMIC DNA]</scope>
    <source>
        <strain evidence="11">BH-2024</strain>
    </source>
</reference>
<protein>
    <recommendedName>
        <fullName evidence="2">DNA-directed DNA polymerase</fullName>
        <ecNumber evidence="2">2.7.7.7</ecNumber>
    </recommendedName>
</protein>
<dbReference type="InterPro" id="IPR043502">
    <property type="entry name" value="DNA/RNA_pol_sf"/>
</dbReference>
<accession>A0ABD2KNS7</accession>
<dbReference type="InterPro" id="IPR004868">
    <property type="entry name" value="DNA-dir_DNA_pol_B_mt/vir"/>
</dbReference>
<proteinExistence type="inferred from homology"/>
<dbReference type="GO" id="GO:0003887">
    <property type="term" value="F:DNA-directed DNA polymerase activity"/>
    <property type="evidence" value="ECO:0007669"/>
    <property type="project" value="UniProtKB-KW"/>
</dbReference>
<dbReference type="GO" id="GO:0003677">
    <property type="term" value="F:DNA binding"/>
    <property type="evidence" value="ECO:0007669"/>
    <property type="project" value="UniProtKB-KW"/>
</dbReference>
<evidence type="ECO:0000256" key="5">
    <source>
        <dbReference type="ARBA" id="ARBA00022705"/>
    </source>
</evidence>